<dbReference type="DNASU" id="1798384"/>
<dbReference type="InterPro" id="IPR008893">
    <property type="entry name" value="WGR_domain"/>
</dbReference>
<dbReference type="PATRIC" id="fig|243230.17.peg.2397"/>
<dbReference type="EMBL" id="AE000513">
    <property type="protein sequence ID" value="AAF11719.1"/>
    <property type="molecule type" value="Genomic_DNA"/>
</dbReference>
<dbReference type="SMART" id="SM00773">
    <property type="entry name" value="WGR"/>
    <property type="match status" value="1"/>
</dbReference>
<keyword evidence="3" id="KW-1185">Reference proteome</keyword>
<dbReference type="eggNOG" id="COG3878">
    <property type="taxonomic scope" value="Bacteria"/>
</dbReference>
<organism evidence="2 3">
    <name type="scientific">Deinococcus radiodurans (strain ATCC 13939 / DSM 20539 / JCM 16871 / CCUG 27074 / LMG 4051 / NBRC 15346 / NCIMB 9279 / VKM B-1422 / R1)</name>
    <dbReference type="NCBI Taxonomy" id="243230"/>
    <lineage>
        <taxon>Bacteria</taxon>
        <taxon>Thermotogati</taxon>
        <taxon>Deinococcota</taxon>
        <taxon>Deinococci</taxon>
        <taxon>Deinococcales</taxon>
        <taxon>Deinococcaceae</taxon>
        <taxon>Deinococcus</taxon>
    </lineage>
</organism>
<dbReference type="PIR" id="C75307">
    <property type="entry name" value="C75307"/>
</dbReference>
<dbReference type="eggNOG" id="COG3831">
    <property type="taxonomic scope" value="Bacteria"/>
</dbReference>
<dbReference type="SUPFAM" id="SSF103032">
    <property type="entry name" value="Hypothetical protein YwqG"/>
    <property type="match status" value="1"/>
</dbReference>
<dbReference type="HOGENOM" id="CLU_056726_0_0_0"/>
<dbReference type="FunCoup" id="Q9RSF1">
    <property type="interactions" value="2"/>
</dbReference>
<dbReference type="Pfam" id="PF05406">
    <property type="entry name" value="WGR"/>
    <property type="match status" value="1"/>
</dbReference>
<evidence type="ECO:0000313" key="3">
    <source>
        <dbReference type="Proteomes" id="UP000002524"/>
    </source>
</evidence>
<dbReference type="PANTHER" id="PTHR36436">
    <property type="entry name" value="SLL5081 PROTEIN"/>
    <property type="match status" value="1"/>
</dbReference>
<dbReference type="EnsemblBacteria" id="AAF11719">
    <property type="protein sequence ID" value="AAF11719"/>
    <property type="gene ID" value="DR_2173"/>
</dbReference>
<dbReference type="InterPro" id="IPR015315">
    <property type="entry name" value="DUF1963"/>
</dbReference>
<dbReference type="STRING" id="243230.DR_2173"/>
<dbReference type="PANTHER" id="PTHR36436:SF6">
    <property type="entry name" value="SLL5081 PROTEIN"/>
    <property type="match status" value="1"/>
</dbReference>
<dbReference type="AlphaFoldDB" id="Q9RSF1"/>
<proteinExistence type="predicted"/>
<dbReference type="Pfam" id="PF09234">
    <property type="entry name" value="DUF1963"/>
    <property type="match status" value="1"/>
</dbReference>
<evidence type="ECO:0000313" key="2">
    <source>
        <dbReference type="EMBL" id="AAF11719.1"/>
    </source>
</evidence>
<dbReference type="Gene3D" id="2.20.140.10">
    <property type="entry name" value="WGR domain"/>
    <property type="match status" value="1"/>
</dbReference>
<feature type="domain" description="WGR" evidence="1">
    <location>
        <begin position="5"/>
        <end position="85"/>
    </location>
</feature>
<dbReference type="Gene3D" id="2.30.320.10">
    <property type="entry name" value="YwqG-like"/>
    <property type="match status" value="1"/>
</dbReference>
<dbReference type="PROSITE" id="PS51977">
    <property type="entry name" value="WGR"/>
    <property type="match status" value="1"/>
</dbReference>
<evidence type="ECO:0000259" key="1">
    <source>
        <dbReference type="PROSITE" id="PS51977"/>
    </source>
</evidence>
<dbReference type="PaxDb" id="243230-DR_2173"/>
<gene>
    <name evidence="2" type="ordered locus">DR_2173</name>
</gene>
<protein>
    <recommendedName>
        <fullName evidence="1">WGR domain-containing protein</fullName>
    </recommendedName>
</protein>
<accession>Q9RSF1</accession>
<dbReference type="InterPro" id="IPR035948">
    <property type="entry name" value="YwqG-like_sf"/>
</dbReference>
<dbReference type="KEGG" id="dra:DR_2173"/>
<sequence>MKPESHCVYLELSAEREHKFYEVTVEGAELTIRYGRIGTEGQTQRKSFADSAGAQAEAEKKLVEKRKKGYGDAVRGQTEKKAVEQPRLKLPRKFEPYRERIEATLRPVLLLEVLEEEPGPLGSKVGGVPYRVQGEAWPTDTEGRPLTFLAQLNFADLPPLEGYPENGILQFFIGRDDLYGCDFMRPEEGNPASFEVRWSPEPQMDLSQLDVETPDFDDDGFSPLETLRGFGLRGQQVEQPMSWCDCHFEQAIGLDLCDNSEGPEGRALGEWRQEKYDELATYGHQVGGYPSFTQEDPRTADDPRILLFQLDSEAGKITWGDVGIANFFIDPDDLARWDFSRVAYNWDCT</sequence>
<dbReference type="OrthoDB" id="57088at2"/>
<dbReference type="RefSeq" id="WP_010888804.1">
    <property type="nucleotide sequence ID" value="NC_001263.1"/>
</dbReference>
<reference evidence="2 3" key="1">
    <citation type="journal article" date="1999" name="Science">
        <title>Genome sequence of the radioresistant bacterium Deinococcus radiodurans R1.</title>
        <authorList>
            <person name="White O."/>
            <person name="Eisen J.A."/>
            <person name="Heidelberg J.F."/>
            <person name="Hickey E.K."/>
            <person name="Peterson J.D."/>
            <person name="Dodson R.J."/>
            <person name="Haft D.H."/>
            <person name="Gwinn M.L."/>
            <person name="Nelson W.C."/>
            <person name="Richardson D.L."/>
            <person name="Moffat K.S."/>
            <person name="Qin H."/>
            <person name="Jiang L."/>
            <person name="Pamphile W."/>
            <person name="Crosby M."/>
            <person name="Shen M."/>
            <person name="Vamathevan J.J."/>
            <person name="Lam P."/>
            <person name="McDonald L."/>
            <person name="Utterback T."/>
            <person name="Zalewski C."/>
            <person name="Makarova K.S."/>
            <person name="Aravind L."/>
            <person name="Daly M.J."/>
            <person name="Minton K.W."/>
            <person name="Fleischmann R.D."/>
            <person name="Ketchum K.A."/>
            <person name="Nelson K.E."/>
            <person name="Salzberg S."/>
            <person name="Smith H.O."/>
            <person name="Venter J.C."/>
            <person name="Fraser C.M."/>
        </authorList>
    </citation>
    <scope>NUCLEOTIDE SEQUENCE [LARGE SCALE GENOMIC DNA]</scope>
    <source>
        <strain evidence="3">ATCC 13939 / DSM 20539 / JCM 16871 / LMG 4051 / NBRC 15346 / NCIMB 9279 / R1 / VKM B-1422</strain>
    </source>
</reference>
<dbReference type="Proteomes" id="UP000002524">
    <property type="component" value="Chromosome 1"/>
</dbReference>
<dbReference type="CDD" id="cd07996">
    <property type="entry name" value="WGR_MMR_like"/>
    <property type="match status" value="1"/>
</dbReference>
<dbReference type="SUPFAM" id="SSF142921">
    <property type="entry name" value="WGR domain-like"/>
    <property type="match status" value="1"/>
</dbReference>
<dbReference type="SMR" id="Q9RSF1"/>
<name>Q9RSF1_DEIRA</name>
<dbReference type="InterPro" id="IPR049809">
    <property type="entry name" value="YehF/YfeS-like_WGR"/>
</dbReference>
<dbReference type="InParanoid" id="Q9RSF1"/>
<dbReference type="InterPro" id="IPR036930">
    <property type="entry name" value="WGR_dom_sf"/>
</dbReference>
<dbReference type="GeneID" id="69518415"/>